<dbReference type="InterPro" id="IPR012338">
    <property type="entry name" value="Beta-lactam/transpept-like"/>
</dbReference>
<dbReference type="PANTHER" id="PTHR46825">
    <property type="entry name" value="D-ALANYL-D-ALANINE-CARBOXYPEPTIDASE/ENDOPEPTIDASE AMPH"/>
    <property type="match status" value="1"/>
</dbReference>
<dbReference type="RefSeq" id="WP_095999332.1">
    <property type="nucleotide sequence ID" value="NZ_NSLI01000005.1"/>
</dbReference>
<reference evidence="4" key="1">
    <citation type="submission" date="2017-09" db="EMBL/GenBank/DDBJ databases">
        <authorList>
            <person name="Feng G."/>
            <person name="Zhu H."/>
        </authorList>
    </citation>
    <scope>NUCLEOTIDE SEQUENCE [LARGE SCALE GENOMIC DNA]</scope>
    <source>
        <strain evidence="4">1PNM-20</strain>
    </source>
</reference>
<dbReference type="Gene3D" id="3.40.710.10">
    <property type="entry name" value="DD-peptidase/beta-lactamase superfamily"/>
    <property type="match status" value="1"/>
</dbReference>
<feature type="domain" description="Beta-lactamase-related" evidence="2">
    <location>
        <begin position="36"/>
        <end position="375"/>
    </location>
</feature>
<protein>
    <submittedName>
        <fullName evidence="3">Penicillin-binding protein</fullName>
    </submittedName>
</protein>
<keyword evidence="4" id="KW-1185">Reference proteome</keyword>
<name>A0A2A2SBF6_9SPHN</name>
<accession>A0A2A2SBF6</accession>
<dbReference type="OrthoDB" id="9808046at2"/>
<dbReference type="Pfam" id="PF00144">
    <property type="entry name" value="Beta-lactamase"/>
    <property type="match status" value="1"/>
</dbReference>
<dbReference type="EMBL" id="NSLI01000005">
    <property type="protein sequence ID" value="PAX06587.1"/>
    <property type="molecule type" value="Genomic_DNA"/>
</dbReference>
<dbReference type="PANTHER" id="PTHR46825:SF9">
    <property type="entry name" value="BETA-LACTAMASE-RELATED DOMAIN-CONTAINING PROTEIN"/>
    <property type="match status" value="1"/>
</dbReference>
<dbReference type="Proteomes" id="UP000218151">
    <property type="component" value="Unassembled WGS sequence"/>
</dbReference>
<evidence type="ECO:0000313" key="3">
    <source>
        <dbReference type="EMBL" id="PAX06587.1"/>
    </source>
</evidence>
<dbReference type="InterPro" id="IPR050491">
    <property type="entry name" value="AmpC-like"/>
</dbReference>
<gene>
    <name evidence="3" type="ORF">CKY28_15660</name>
</gene>
<comment type="caution">
    <text evidence="3">The sequence shown here is derived from an EMBL/GenBank/DDBJ whole genome shotgun (WGS) entry which is preliminary data.</text>
</comment>
<evidence type="ECO:0000313" key="4">
    <source>
        <dbReference type="Proteomes" id="UP000218151"/>
    </source>
</evidence>
<evidence type="ECO:0000259" key="2">
    <source>
        <dbReference type="Pfam" id="PF00144"/>
    </source>
</evidence>
<evidence type="ECO:0000256" key="1">
    <source>
        <dbReference type="SAM" id="SignalP"/>
    </source>
</evidence>
<keyword evidence="1" id="KW-0732">Signal</keyword>
<dbReference type="AlphaFoldDB" id="A0A2A2SBF6"/>
<organism evidence="3 4">
    <name type="scientific">Sphingomonas lenta</name>
    <dbReference type="NCBI Taxonomy" id="1141887"/>
    <lineage>
        <taxon>Bacteria</taxon>
        <taxon>Pseudomonadati</taxon>
        <taxon>Pseudomonadota</taxon>
        <taxon>Alphaproteobacteria</taxon>
        <taxon>Sphingomonadales</taxon>
        <taxon>Sphingomonadaceae</taxon>
        <taxon>Sphingomonas</taxon>
    </lineage>
</organism>
<feature type="signal peptide" evidence="1">
    <location>
        <begin position="1"/>
        <end position="20"/>
    </location>
</feature>
<dbReference type="InterPro" id="IPR001466">
    <property type="entry name" value="Beta-lactam-related"/>
</dbReference>
<feature type="chain" id="PRO_5012742581" evidence="1">
    <location>
        <begin position="21"/>
        <end position="502"/>
    </location>
</feature>
<sequence>MRSLAIVLALTGLAVPVVPAAAQEQAPKDAGYAQLDPIFAEFQRENHIPGLVYGVVADGRLAHVRAFGVQDLKARRPVTPDSLFRIASMTKAFTALAVLSLRDRGRLSLDAPIETYVPELRGWRYPTADSPRIRVRDLLHHTAGFVTDDPWGDRQTPMPEGEFTRMLKVGVPFTRPPGLRMEYSNFGYALLGRVVANASGVPYRTYVERTLLAPLGMRSSGFEVTEQPPERRAIGYRWENGAWAEEPTMRHGAFGAMGGLQTSANDYARYVAWLLAAWPARDGADAGPVKRATIRELMQGSNFAEQRERTLDERPCPQSVAYGMGMRVFTDCELGTALNHGGGYPGYGSGVLLLPEHGVGLFVFSNRTYAGGSEALWRAASMLMKAGLLRDRPQPMSPALADAYAAARTMYARGDVLAARGKLADNFLLDRSAENWRREIASIKAQVGACAGEMPPFPRSALSANFRWVCERGTVDGFLLLAPTDPPTIQHLRLSPTPPPPD</sequence>
<proteinExistence type="predicted"/>
<dbReference type="SUPFAM" id="SSF56601">
    <property type="entry name" value="beta-lactamase/transpeptidase-like"/>
    <property type="match status" value="1"/>
</dbReference>